<evidence type="ECO:0008006" key="3">
    <source>
        <dbReference type="Google" id="ProtNLM"/>
    </source>
</evidence>
<dbReference type="Proteomes" id="UP000192601">
    <property type="component" value="Unassembled WGS sequence"/>
</dbReference>
<proteinExistence type="predicted"/>
<accession>A0A1X0KJS7</accession>
<name>A0A1X0KJS7_MYCSC</name>
<evidence type="ECO:0000313" key="2">
    <source>
        <dbReference type="Proteomes" id="UP000192601"/>
    </source>
</evidence>
<dbReference type="RefSeq" id="WP_083175357.1">
    <property type="nucleotide sequence ID" value="NZ_MVIJ01000004.1"/>
</dbReference>
<dbReference type="STRING" id="1783.BST44_04950"/>
<comment type="caution">
    <text evidence="1">The sequence shown here is derived from an EMBL/GenBank/DDBJ whole genome shotgun (WGS) entry which is preliminary data.</text>
</comment>
<dbReference type="EMBL" id="MVIJ01000004">
    <property type="protein sequence ID" value="ORB75474.1"/>
    <property type="molecule type" value="Genomic_DNA"/>
</dbReference>
<gene>
    <name evidence="1" type="ORF">BST44_04950</name>
</gene>
<dbReference type="PANTHER" id="PTHR42060:SF1">
    <property type="entry name" value="NHL REPEAT-CONTAINING PROTEIN"/>
    <property type="match status" value="1"/>
</dbReference>
<dbReference type="Gene3D" id="2.120.10.30">
    <property type="entry name" value="TolB, C-terminal domain"/>
    <property type="match status" value="1"/>
</dbReference>
<sequence>MSLPPLPTVTLTPVAYFPEQYFLENLAVRADGSLLITAVLQRELWWVPPPQTGALVDPVLLHTFEWPVTGIVEVAPDVFVVNLTLAYTTGESHLARIDLTDWVPGRPVTSELVHTFDERARGLNGSCLLAPGVLAVADCFAGMIWRVDLDQDARQASAQVWLAHDTMAFDADSGVPPPPQPGVNGVRYGRYTGYLYYTSTAQRVFMRVAVDPSSLNPAGPPEFVAAIDNADDFCIDEDAGFAYVTRHRANTIDRVPLQPRRGSEVRHIAGDPFDAALVGPSSAAWGRADGERGRVAWVTTDGGTTAPPDGVVRRAAVLRVELDYATAAPAAGANA</sequence>
<dbReference type="PANTHER" id="PTHR42060">
    <property type="entry name" value="NHL REPEAT-CONTAINING PROTEIN-RELATED"/>
    <property type="match status" value="1"/>
</dbReference>
<dbReference type="SUPFAM" id="SSF63829">
    <property type="entry name" value="Calcium-dependent phosphotriesterase"/>
    <property type="match status" value="1"/>
</dbReference>
<reference evidence="1 2" key="1">
    <citation type="submission" date="2017-02" db="EMBL/GenBank/DDBJ databases">
        <title>The new phylogeny of genus Mycobacterium.</title>
        <authorList>
            <person name="Tortoli E."/>
            <person name="Trovato A."/>
            <person name="Cirillo D.M."/>
        </authorList>
    </citation>
    <scope>NUCLEOTIDE SEQUENCE [LARGE SCALE GENOMIC DNA]</scope>
    <source>
        <strain evidence="1 2">DSM 43992</strain>
    </source>
</reference>
<dbReference type="InterPro" id="IPR011042">
    <property type="entry name" value="6-blade_b-propeller_TolB-like"/>
</dbReference>
<keyword evidence="2" id="KW-1185">Reference proteome</keyword>
<dbReference type="AlphaFoldDB" id="A0A1X0KJS7"/>
<protein>
    <recommendedName>
        <fullName evidence="3">Gluconolaconase</fullName>
    </recommendedName>
</protein>
<dbReference type="InterPro" id="IPR052998">
    <property type="entry name" value="Hetero-Diels-Alderase-like"/>
</dbReference>
<dbReference type="OrthoDB" id="8447466at2"/>
<evidence type="ECO:0000313" key="1">
    <source>
        <dbReference type="EMBL" id="ORB75474.1"/>
    </source>
</evidence>
<organism evidence="1 2">
    <name type="scientific">Mycobacterium scrofulaceum</name>
    <dbReference type="NCBI Taxonomy" id="1783"/>
    <lineage>
        <taxon>Bacteria</taxon>
        <taxon>Bacillati</taxon>
        <taxon>Actinomycetota</taxon>
        <taxon>Actinomycetes</taxon>
        <taxon>Mycobacteriales</taxon>
        <taxon>Mycobacteriaceae</taxon>
        <taxon>Mycobacterium</taxon>
    </lineage>
</organism>